<keyword evidence="1" id="KW-1133">Transmembrane helix</keyword>
<evidence type="ECO:0000313" key="3">
    <source>
        <dbReference type="Proteomes" id="UP001143480"/>
    </source>
</evidence>
<feature type="transmembrane region" description="Helical" evidence="1">
    <location>
        <begin position="510"/>
        <end position="529"/>
    </location>
</feature>
<sequence length="793" mass="86655">MTTTVERRTPVAPAASRTGWRIPAWVPPAAITGLVAVGLEFYGVPFTTTAIFLLYLLGGIVAPGTLIWRAVRGRSGWIVEDLGAGLALGYAGEVLAYIPARAIGLPLLVLVWPVAVIGAFLAVPPLRRFWRFSSDARDRTPLWWSLTLSATAAVVFYWSCVRFFRTHDLREPGMLSPDADSPFHLALIGDAKHHMPLLSPWLSDQPVLYHWFVYAEMAATSWVTGIEPHVLLVRLGPLPMLFGLVALLGVIGRRLTGVWWAGAAAAVITFFVLTPMPYHWPLEGWFSAFGTNAFEDGSSLRAQLWTSPTQTFGALLFAGLALALIEALAGHTRARWLLVTVLIAAVTGAKATFLPMLLAGLLLVVAVRLITRRRVHPGALYAAGVTLLGLLFAQFVLFGGASQGMAIDPLHFAQISGAPYTLKFAAPEYPHPLWRLLVVTLLTVLCWACIWPGLLGLGRLAPTVQHARRVRRGLGIAADPVIAMFGIGLSGVGALMVFGHEAGAEGWFMVSARPYLSLASVVGLVLLTPRGLPDRPMLRQVSLATGAGAAVLLVVHKIGSMHTPKLQNTGSLAVTTWALIWPYLLAYGLLGAAGYWIHRHRAPVWRTLVCAMLAGACMITALQHVYLMTRASYLGGWRGVVQIATFVTPGTQEAGRWLRDHSDPDDLVATNAHCVGDPYALTGCDNRHFWFSAYSERRFLVEGWGFTNRAHEEAGRAGVNAIFAPYWDPQKLADNDAAFYHPTASTVGLLRDKYHVKWLMVDEGYLLLPSTWIQDYAQFRYRAGRIAVYEMRG</sequence>
<keyword evidence="1" id="KW-0472">Membrane</keyword>
<feature type="transmembrane region" description="Helical" evidence="1">
    <location>
        <begin position="104"/>
        <end position="123"/>
    </location>
</feature>
<keyword evidence="1" id="KW-0812">Transmembrane</keyword>
<feature type="transmembrane region" description="Helical" evidence="1">
    <location>
        <begin position="604"/>
        <end position="626"/>
    </location>
</feature>
<accession>A0A9W6KS86</accession>
<feature type="transmembrane region" description="Helical" evidence="1">
    <location>
        <begin position="231"/>
        <end position="251"/>
    </location>
</feature>
<feature type="transmembrane region" description="Helical" evidence="1">
    <location>
        <begin position="433"/>
        <end position="455"/>
    </location>
</feature>
<reference evidence="2" key="1">
    <citation type="journal article" date="2014" name="Int. J. Syst. Evol. Microbiol.">
        <title>Complete genome sequence of Corynebacterium casei LMG S-19264T (=DSM 44701T), isolated from a smear-ripened cheese.</title>
        <authorList>
            <consortium name="US DOE Joint Genome Institute (JGI-PGF)"/>
            <person name="Walter F."/>
            <person name="Albersmeier A."/>
            <person name="Kalinowski J."/>
            <person name="Ruckert C."/>
        </authorList>
    </citation>
    <scope>NUCLEOTIDE SEQUENCE</scope>
    <source>
        <strain evidence="2">VKM Ac-1321</strain>
    </source>
</reference>
<comment type="caution">
    <text evidence="2">The sequence shown here is derived from an EMBL/GenBank/DDBJ whole genome shotgun (WGS) entry which is preliminary data.</text>
</comment>
<reference evidence="2" key="2">
    <citation type="submission" date="2023-01" db="EMBL/GenBank/DDBJ databases">
        <authorList>
            <person name="Sun Q."/>
            <person name="Evtushenko L."/>
        </authorList>
    </citation>
    <scope>NUCLEOTIDE SEQUENCE</scope>
    <source>
        <strain evidence="2">VKM Ac-1321</strain>
    </source>
</reference>
<gene>
    <name evidence="2" type="ORF">GCM10017581_084180</name>
</gene>
<feature type="transmembrane region" description="Helical" evidence="1">
    <location>
        <begin position="143"/>
        <end position="164"/>
    </location>
</feature>
<feature type="transmembrane region" description="Helical" evidence="1">
    <location>
        <begin position="476"/>
        <end position="498"/>
    </location>
</feature>
<protein>
    <submittedName>
        <fullName evidence="2">Uncharacterized protein</fullName>
    </submittedName>
</protein>
<evidence type="ECO:0000313" key="2">
    <source>
        <dbReference type="EMBL" id="GLL06668.1"/>
    </source>
</evidence>
<feature type="transmembrane region" description="Helical" evidence="1">
    <location>
        <begin position="25"/>
        <end position="44"/>
    </location>
</feature>
<proteinExistence type="predicted"/>
<feature type="transmembrane region" description="Helical" evidence="1">
    <location>
        <begin position="379"/>
        <end position="401"/>
    </location>
</feature>
<name>A0A9W6KS86_9ACTN</name>
<dbReference type="RefSeq" id="WP_261963382.1">
    <property type="nucleotide sequence ID" value="NZ_BAAAXA010000003.1"/>
</dbReference>
<feature type="transmembrane region" description="Helical" evidence="1">
    <location>
        <begin position="50"/>
        <end position="71"/>
    </location>
</feature>
<evidence type="ECO:0000256" key="1">
    <source>
        <dbReference type="SAM" id="Phobius"/>
    </source>
</evidence>
<dbReference type="Proteomes" id="UP001143480">
    <property type="component" value="Unassembled WGS sequence"/>
</dbReference>
<dbReference type="AlphaFoldDB" id="A0A9W6KS86"/>
<feature type="transmembrane region" description="Helical" evidence="1">
    <location>
        <begin position="579"/>
        <end position="597"/>
    </location>
</feature>
<feature type="transmembrane region" description="Helical" evidence="1">
    <location>
        <begin position="257"/>
        <end position="276"/>
    </location>
</feature>
<organism evidence="2 3">
    <name type="scientific">Dactylosporangium matsuzakiense</name>
    <dbReference type="NCBI Taxonomy" id="53360"/>
    <lineage>
        <taxon>Bacteria</taxon>
        <taxon>Bacillati</taxon>
        <taxon>Actinomycetota</taxon>
        <taxon>Actinomycetes</taxon>
        <taxon>Micromonosporales</taxon>
        <taxon>Micromonosporaceae</taxon>
        <taxon>Dactylosporangium</taxon>
    </lineage>
</organism>
<dbReference type="EMBL" id="BSFP01000075">
    <property type="protein sequence ID" value="GLL06668.1"/>
    <property type="molecule type" value="Genomic_DNA"/>
</dbReference>
<feature type="transmembrane region" description="Helical" evidence="1">
    <location>
        <begin position="78"/>
        <end position="98"/>
    </location>
</feature>
<feature type="transmembrane region" description="Helical" evidence="1">
    <location>
        <begin position="336"/>
        <end position="367"/>
    </location>
</feature>
<feature type="transmembrane region" description="Helical" evidence="1">
    <location>
        <begin position="541"/>
        <end position="559"/>
    </location>
</feature>
<keyword evidence="3" id="KW-1185">Reference proteome</keyword>